<dbReference type="Proteomes" id="UP000233556">
    <property type="component" value="Unassembled WGS sequence"/>
</dbReference>
<evidence type="ECO:0000313" key="3">
    <source>
        <dbReference type="Proteomes" id="UP000233556"/>
    </source>
</evidence>
<evidence type="ECO:0000313" key="2">
    <source>
        <dbReference type="EMBL" id="PKU41958.1"/>
    </source>
</evidence>
<proteinExistence type="predicted"/>
<accession>A0A2I0U7D3</accession>
<reference evidence="3" key="1">
    <citation type="submission" date="2017-11" db="EMBL/GenBank/DDBJ databases">
        <authorList>
            <person name="Lima N.C."/>
            <person name="Parody-Merino A.M."/>
            <person name="Battley P.F."/>
            <person name="Fidler A.E."/>
            <person name="Prosdocimi F."/>
        </authorList>
    </citation>
    <scope>NUCLEOTIDE SEQUENCE [LARGE SCALE GENOMIC DNA]</scope>
</reference>
<gene>
    <name evidence="2" type="ORF">llap_7736</name>
</gene>
<protein>
    <submittedName>
        <fullName evidence="2">Uncharacterized protein</fullName>
    </submittedName>
</protein>
<keyword evidence="3" id="KW-1185">Reference proteome</keyword>
<feature type="compositionally biased region" description="Basic and acidic residues" evidence="1">
    <location>
        <begin position="32"/>
        <end position="43"/>
    </location>
</feature>
<reference evidence="3" key="2">
    <citation type="submission" date="2017-12" db="EMBL/GenBank/DDBJ databases">
        <title>Genome sequence of the Bar-tailed Godwit (Limosa lapponica baueri).</title>
        <authorList>
            <person name="Lima N.C.B."/>
            <person name="Parody-Merino A.M."/>
            <person name="Battley P.F."/>
            <person name="Fidler A.E."/>
            <person name="Prosdocimi F."/>
        </authorList>
    </citation>
    <scope>NUCLEOTIDE SEQUENCE [LARGE SCALE GENOMIC DNA]</scope>
</reference>
<organism evidence="2 3">
    <name type="scientific">Limosa lapponica baueri</name>
    <dbReference type="NCBI Taxonomy" id="1758121"/>
    <lineage>
        <taxon>Eukaryota</taxon>
        <taxon>Metazoa</taxon>
        <taxon>Chordata</taxon>
        <taxon>Craniata</taxon>
        <taxon>Vertebrata</taxon>
        <taxon>Euteleostomi</taxon>
        <taxon>Archelosauria</taxon>
        <taxon>Archosauria</taxon>
        <taxon>Dinosauria</taxon>
        <taxon>Saurischia</taxon>
        <taxon>Theropoda</taxon>
        <taxon>Coelurosauria</taxon>
        <taxon>Aves</taxon>
        <taxon>Neognathae</taxon>
        <taxon>Neoaves</taxon>
        <taxon>Charadriiformes</taxon>
        <taxon>Scolopacidae</taxon>
        <taxon>Limosa</taxon>
    </lineage>
</organism>
<dbReference type="EMBL" id="KZ506051">
    <property type="protein sequence ID" value="PKU41958.1"/>
    <property type="molecule type" value="Genomic_DNA"/>
</dbReference>
<sequence length="71" mass="8207">MAPGDQQEEDCHCRRAITSFHVQDAKAVGQEPQHREGTTRKGGMEFWSCQKTSPQYSFMMKWPDVASRKDF</sequence>
<evidence type="ECO:0000256" key="1">
    <source>
        <dbReference type="SAM" id="MobiDB-lite"/>
    </source>
</evidence>
<feature type="region of interest" description="Disordered" evidence="1">
    <location>
        <begin position="25"/>
        <end position="45"/>
    </location>
</feature>
<dbReference type="AlphaFoldDB" id="A0A2I0U7D3"/>
<name>A0A2I0U7D3_LIMLA</name>